<organism evidence="4 5">
    <name type="scientific">Dendroctonus ponderosae</name>
    <name type="common">Mountain pine beetle</name>
    <dbReference type="NCBI Taxonomy" id="77166"/>
    <lineage>
        <taxon>Eukaryota</taxon>
        <taxon>Metazoa</taxon>
        <taxon>Ecdysozoa</taxon>
        <taxon>Arthropoda</taxon>
        <taxon>Hexapoda</taxon>
        <taxon>Insecta</taxon>
        <taxon>Pterygota</taxon>
        <taxon>Neoptera</taxon>
        <taxon>Endopterygota</taxon>
        <taxon>Coleoptera</taxon>
        <taxon>Polyphaga</taxon>
        <taxon>Cucujiformia</taxon>
        <taxon>Curculionidae</taxon>
        <taxon>Scolytinae</taxon>
        <taxon>Dendroctonus</taxon>
    </lineage>
</organism>
<dbReference type="CDD" id="cd03045">
    <property type="entry name" value="GST_N_Delta_Epsilon"/>
    <property type="match status" value="1"/>
</dbReference>
<dbReference type="AlphaFoldDB" id="U4U3U4"/>
<dbReference type="EMBL" id="KB631672">
    <property type="protein sequence ID" value="ERL85266.1"/>
    <property type="molecule type" value="Genomic_DNA"/>
</dbReference>
<dbReference type="SFLD" id="SFLDG00358">
    <property type="entry name" value="Main_(cytGST)"/>
    <property type="match status" value="2"/>
</dbReference>
<sequence length="358" mass="40333">MGVILYGSIFSPPCRAVLITAEALGVPIQIKDVNIGEKEHLSPEFLKINPQHTVPTLDDNGTIVIDSHAILPFLVSKYAKDDCFYPKDLGKRALIEARLHFDSGSAFSVLKAVYRSHLYEGQLEYLTELQTQKILEVYALLNTFLERTEWIAGDHLTIADISLVTTVNSLEAMLAIDARKFPKILNPQHTVPILVDADEDFTIWDSHAIAIYLVGQYGNDDSLYPKNDVKQVAVINQRMQFDNILFDKCKAAFHPIMMGIEDVVSEEASDCMLESLGLLEIFLKDKPWIAGDDLTIADLTILALVATVEEVVFPIDPERFPKLSEWFNKAKELPYFEECNREGLDKMGQLVRHEVPLI</sequence>
<dbReference type="Pfam" id="PF13417">
    <property type="entry name" value="GST_N_3"/>
    <property type="match status" value="1"/>
</dbReference>
<reference evidence="4 5" key="1">
    <citation type="journal article" date="2013" name="Genome Biol.">
        <title>Draft genome of the mountain pine beetle, Dendroctonus ponderosae Hopkins, a major forest pest.</title>
        <authorList>
            <person name="Keeling C.I."/>
            <person name="Yuen M.M."/>
            <person name="Liao N.Y."/>
            <person name="Docking T.R."/>
            <person name="Chan S.K."/>
            <person name="Taylor G.A."/>
            <person name="Palmquist D.L."/>
            <person name="Jackman S.D."/>
            <person name="Nguyen A."/>
            <person name="Li M."/>
            <person name="Henderson H."/>
            <person name="Janes J.K."/>
            <person name="Zhao Y."/>
            <person name="Pandoh P."/>
            <person name="Moore R."/>
            <person name="Sperling F.A."/>
            <person name="Huber D.P."/>
            <person name="Birol I."/>
            <person name="Jones S.J."/>
            <person name="Bohlmann J."/>
        </authorList>
    </citation>
    <scope>NUCLEOTIDE SEQUENCE</scope>
</reference>
<accession>U4U3U4</accession>
<protein>
    <recommendedName>
        <fullName evidence="6">Glutathione S-transferase</fullName>
    </recommendedName>
</protein>
<dbReference type="SUPFAM" id="SSF52833">
    <property type="entry name" value="Thioredoxin-like"/>
    <property type="match status" value="2"/>
</dbReference>
<dbReference type="Pfam" id="PF14497">
    <property type="entry name" value="GST_C_3"/>
    <property type="match status" value="1"/>
</dbReference>
<feature type="domain" description="GST C-terminal" evidence="3">
    <location>
        <begin position="228"/>
        <end position="357"/>
    </location>
</feature>
<dbReference type="PANTHER" id="PTHR43969">
    <property type="entry name" value="GLUTATHIONE S TRANSFERASE D10, ISOFORM A-RELATED"/>
    <property type="match status" value="1"/>
</dbReference>
<dbReference type="FunFam" id="1.20.1050.10:FF:000007">
    <property type="entry name" value="Glutathione S-transferase 1-1"/>
    <property type="match status" value="2"/>
</dbReference>
<dbReference type="InterPro" id="IPR036249">
    <property type="entry name" value="Thioredoxin-like_sf"/>
</dbReference>
<dbReference type="FunFam" id="3.40.30.10:FF:000034">
    <property type="entry name" value="glutathione S-transferase 1"/>
    <property type="match status" value="1"/>
</dbReference>
<dbReference type="InterPro" id="IPR004045">
    <property type="entry name" value="Glutathione_S-Trfase_N"/>
</dbReference>
<evidence type="ECO:0008006" key="6">
    <source>
        <dbReference type="Google" id="ProtNLM"/>
    </source>
</evidence>
<dbReference type="PROSITE" id="PS50405">
    <property type="entry name" value="GST_CTER"/>
    <property type="match status" value="2"/>
</dbReference>
<dbReference type="CDD" id="cd00570">
    <property type="entry name" value="GST_N_family"/>
    <property type="match status" value="1"/>
</dbReference>
<dbReference type="SUPFAM" id="SSF47616">
    <property type="entry name" value="GST C-terminal domain-like"/>
    <property type="match status" value="2"/>
</dbReference>
<dbReference type="PROSITE" id="PS50404">
    <property type="entry name" value="GST_NTER"/>
    <property type="match status" value="2"/>
</dbReference>
<evidence type="ECO:0000259" key="2">
    <source>
        <dbReference type="PROSITE" id="PS50404"/>
    </source>
</evidence>
<dbReference type="GO" id="GO:0004364">
    <property type="term" value="F:glutathione transferase activity"/>
    <property type="evidence" value="ECO:0007669"/>
    <property type="project" value="TreeGrafter"/>
</dbReference>
<name>U4U3U4_DENPD</name>
<dbReference type="Pfam" id="PF00043">
    <property type="entry name" value="GST_C"/>
    <property type="match status" value="1"/>
</dbReference>
<dbReference type="InterPro" id="IPR004046">
    <property type="entry name" value="GST_C"/>
</dbReference>
<dbReference type="Proteomes" id="UP000030742">
    <property type="component" value="Unassembled WGS sequence"/>
</dbReference>
<dbReference type="SFLD" id="SFLDS00019">
    <property type="entry name" value="Glutathione_Transferase_(cytos"/>
    <property type="match status" value="2"/>
</dbReference>
<dbReference type="InterPro" id="IPR040079">
    <property type="entry name" value="Glutathione_S-Trfase"/>
</dbReference>
<dbReference type="STRING" id="77166.U4U3U4"/>
<dbReference type="InterPro" id="IPR010987">
    <property type="entry name" value="Glutathione-S-Trfase_C-like"/>
</dbReference>
<dbReference type="InterPro" id="IPR036282">
    <property type="entry name" value="Glutathione-S-Trfase_C_sf"/>
</dbReference>
<dbReference type="Gene3D" id="1.20.1050.10">
    <property type="match status" value="2"/>
</dbReference>
<feature type="domain" description="GST N-terminal" evidence="2">
    <location>
        <begin position="1"/>
        <end position="82"/>
    </location>
</feature>
<dbReference type="OrthoDB" id="2309723at2759"/>
<gene>
    <name evidence="4" type="ORF">D910_02687</name>
</gene>
<evidence type="ECO:0000259" key="3">
    <source>
        <dbReference type="PROSITE" id="PS50405"/>
    </source>
</evidence>
<feature type="domain" description="GST C-terminal" evidence="3">
    <location>
        <begin position="88"/>
        <end position="229"/>
    </location>
</feature>
<dbReference type="Gene3D" id="3.40.30.10">
    <property type="entry name" value="Glutaredoxin"/>
    <property type="match status" value="2"/>
</dbReference>
<comment type="subunit">
    <text evidence="1">Homodimer.</text>
</comment>
<dbReference type="SFLD" id="SFLDG01153">
    <property type="entry name" value="Main.4:_Theta-like"/>
    <property type="match status" value="1"/>
</dbReference>
<proteinExistence type="predicted"/>
<evidence type="ECO:0000313" key="5">
    <source>
        <dbReference type="Proteomes" id="UP000030742"/>
    </source>
</evidence>
<dbReference type="PANTHER" id="PTHR43969:SF9">
    <property type="entry name" value="GLUTATHIONE S TRANSFERASE D10, ISOFORM A-RELATED"/>
    <property type="match status" value="1"/>
</dbReference>
<feature type="domain" description="GST N-terminal" evidence="2">
    <location>
        <begin position="132"/>
        <end position="221"/>
    </location>
</feature>
<evidence type="ECO:0000256" key="1">
    <source>
        <dbReference type="ARBA" id="ARBA00011738"/>
    </source>
</evidence>
<evidence type="ECO:0000313" key="4">
    <source>
        <dbReference type="EMBL" id="ERL85266.1"/>
    </source>
</evidence>
<dbReference type="CDD" id="cd03177">
    <property type="entry name" value="GST_C_Delta_Epsilon"/>
    <property type="match status" value="2"/>
</dbReference>
<dbReference type="GO" id="GO:0006749">
    <property type="term" value="P:glutathione metabolic process"/>
    <property type="evidence" value="ECO:0007669"/>
    <property type="project" value="TreeGrafter"/>
</dbReference>